<reference evidence="1" key="1">
    <citation type="submission" date="2023-11" db="EMBL/GenBank/DDBJ databases">
        <authorList>
            <person name="Poullet M."/>
        </authorList>
    </citation>
    <scope>NUCLEOTIDE SEQUENCE</scope>
    <source>
        <strain evidence="1">E1834</strain>
    </source>
</reference>
<evidence type="ECO:0000313" key="2">
    <source>
        <dbReference type="Proteomes" id="UP001497535"/>
    </source>
</evidence>
<accession>A0ACB0YAN3</accession>
<dbReference type="EMBL" id="CAVMJV010000009">
    <property type="protein sequence ID" value="CAK5039220.1"/>
    <property type="molecule type" value="Genomic_DNA"/>
</dbReference>
<dbReference type="Proteomes" id="UP001497535">
    <property type="component" value="Unassembled WGS sequence"/>
</dbReference>
<proteinExistence type="predicted"/>
<protein>
    <submittedName>
        <fullName evidence="1">Uncharacterized protein</fullName>
    </submittedName>
</protein>
<keyword evidence="2" id="KW-1185">Reference proteome</keyword>
<gene>
    <name evidence="1" type="ORF">MENTE1834_LOCUS9866</name>
</gene>
<name>A0ACB0YAN3_MELEN</name>
<comment type="caution">
    <text evidence="1">The sequence shown here is derived from an EMBL/GenBank/DDBJ whole genome shotgun (WGS) entry which is preliminary data.</text>
</comment>
<evidence type="ECO:0000313" key="1">
    <source>
        <dbReference type="EMBL" id="CAK5039220.1"/>
    </source>
</evidence>
<sequence>MLLSATSAFSSFIPEQLYSSKQALQISSATALANFASILLKNSEAKSNVTELGPREDILRSLILVLQKTNNYSNFSPIALFRILQTIIMLMWGQSTLIYLAIEQNLPSILKQIKDGVSDEDIKSLIRDAEGMIFAI</sequence>
<organism evidence="1 2">
    <name type="scientific">Meloidogyne enterolobii</name>
    <name type="common">Root-knot nematode worm</name>
    <name type="synonym">Meloidogyne mayaguensis</name>
    <dbReference type="NCBI Taxonomy" id="390850"/>
    <lineage>
        <taxon>Eukaryota</taxon>
        <taxon>Metazoa</taxon>
        <taxon>Ecdysozoa</taxon>
        <taxon>Nematoda</taxon>
        <taxon>Chromadorea</taxon>
        <taxon>Rhabditida</taxon>
        <taxon>Tylenchina</taxon>
        <taxon>Tylenchomorpha</taxon>
        <taxon>Tylenchoidea</taxon>
        <taxon>Meloidogynidae</taxon>
        <taxon>Meloidogyninae</taxon>
        <taxon>Meloidogyne</taxon>
    </lineage>
</organism>